<keyword evidence="2" id="KW-0067">ATP-binding</keyword>
<name>A0A139X070_9CYAN</name>
<dbReference type="EMBL" id="ANNX02000042">
    <property type="protein sequence ID" value="KYC38101.1"/>
    <property type="molecule type" value="Genomic_DNA"/>
</dbReference>
<protein>
    <submittedName>
        <fullName evidence="4">Chaperone protein</fullName>
    </submittedName>
</protein>
<keyword evidence="3" id="KW-0143">Chaperone</keyword>
<keyword evidence="1" id="KW-0547">Nucleotide-binding</keyword>
<organism evidence="4 5">
    <name type="scientific">Scytonema hofmannii PCC 7110</name>
    <dbReference type="NCBI Taxonomy" id="128403"/>
    <lineage>
        <taxon>Bacteria</taxon>
        <taxon>Bacillati</taxon>
        <taxon>Cyanobacteriota</taxon>
        <taxon>Cyanophyceae</taxon>
        <taxon>Nostocales</taxon>
        <taxon>Scytonemataceae</taxon>
        <taxon>Scytonema</taxon>
    </lineage>
</organism>
<evidence type="ECO:0000313" key="5">
    <source>
        <dbReference type="Proteomes" id="UP000076925"/>
    </source>
</evidence>
<keyword evidence="5" id="KW-1185">Reference proteome</keyword>
<dbReference type="GO" id="GO:0140662">
    <property type="term" value="F:ATP-dependent protein folding chaperone"/>
    <property type="evidence" value="ECO:0007669"/>
    <property type="project" value="InterPro"/>
</dbReference>
<dbReference type="Gene3D" id="3.90.640.10">
    <property type="entry name" value="Actin, Chain A, domain 4"/>
    <property type="match status" value="1"/>
</dbReference>
<dbReference type="InterPro" id="IPR013126">
    <property type="entry name" value="Hsp_70_fam"/>
</dbReference>
<accession>A0A139X070</accession>
<dbReference type="Proteomes" id="UP000076925">
    <property type="component" value="Unassembled WGS sequence"/>
</dbReference>
<comment type="caution">
    <text evidence="4">The sequence shown here is derived from an EMBL/GenBank/DDBJ whole genome shotgun (WGS) entry which is preliminary data.</text>
</comment>
<dbReference type="SUPFAM" id="SSF53067">
    <property type="entry name" value="Actin-like ATPase domain"/>
    <property type="match status" value="2"/>
</dbReference>
<dbReference type="OrthoDB" id="3405531at2"/>
<evidence type="ECO:0000256" key="3">
    <source>
        <dbReference type="ARBA" id="ARBA00023186"/>
    </source>
</evidence>
<gene>
    <name evidence="4" type="ORF">WA1_37760</name>
</gene>
<sequence>MTLDNQSINVVIGIDFGTSRSGYAYAFTGDTKIFGKNDWSGAPAPCPKTLTHLLYSPDDKVEAWGFNAKKRLAQLRRDKAADKYNFFQNFKMQLREGGERTANGPVLTTNNGKKFAVIDLITDYLTQLKDLALKEIKAATSGILHENEIRWCLTIPAIWTDADKQLMRYAAQKAELIGYSEAEAERLLLVLEPEAAAIYLQEREKLQLEPGTRFMVVDCGGGTVDITAHEVLPGKGLQEVAEGTGGAYGSMYVDRSFQDYLEKKLTAEVIERFHDEEPVDYLEMMADWERTKCDFDPEKSGDIYFPIRPKLFKKLDKDYPNVLKSLSDEQDGEDSYILLDRKKMNAIFIPTLNGLVQKVEEEFAKLGSRGCDLIYLVGGFSKSPVLREKIQEKFSKKVHKIVMPSEPGEAIVQGSVFCGLNPEIIRTRCSRLTYGCKSRALFNPEKDPKNKKFYSMDVNGGGWYCKDRFSIFVLAGDSVGVNKIVTHKFLPTQQNQTKFQLEFYATKKREVRYVDEDGVEKIGDLNLEIQDITGGFNREVEVTMYFGKTEIQVEAKDKTSGKKYDTTLRFSSTYSPEILGV</sequence>
<proteinExistence type="predicted"/>
<dbReference type="Pfam" id="PF00012">
    <property type="entry name" value="HSP70"/>
    <property type="match status" value="1"/>
</dbReference>
<dbReference type="InterPro" id="IPR043129">
    <property type="entry name" value="ATPase_NBD"/>
</dbReference>
<dbReference type="Gene3D" id="3.30.420.40">
    <property type="match status" value="2"/>
</dbReference>
<dbReference type="AlphaFoldDB" id="A0A139X070"/>
<evidence type="ECO:0000256" key="1">
    <source>
        <dbReference type="ARBA" id="ARBA00022741"/>
    </source>
</evidence>
<evidence type="ECO:0000256" key="2">
    <source>
        <dbReference type="ARBA" id="ARBA00022840"/>
    </source>
</evidence>
<dbReference type="STRING" id="128403.WA1_37760"/>
<reference evidence="4 5" key="1">
    <citation type="journal article" date="2013" name="Genome Biol. Evol.">
        <title>Genomes of Stigonematalean cyanobacteria (subsection V) and the evolution of oxygenic photosynthesis from prokaryotes to plastids.</title>
        <authorList>
            <person name="Dagan T."/>
            <person name="Roettger M."/>
            <person name="Stucken K."/>
            <person name="Landan G."/>
            <person name="Koch R."/>
            <person name="Major P."/>
            <person name="Gould S.B."/>
            <person name="Goremykin V.V."/>
            <person name="Rippka R."/>
            <person name="Tandeau de Marsac N."/>
            <person name="Gugger M."/>
            <person name="Lockhart P.J."/>
            <person name="Allen J.F."/>
            <person name="Brune I."/>
            <person name="Maus I."/>
            <person name="Puhler A."/>
            <person name="Martin W.F."/>
        </authorList>
    </citation>
    <scope>NUCLEOTIDE SEQUENCE [LARGE SCALE GENOMIC DNA]</scope>
    <source>
        <strain evidence="4 5">PCC 7110</strain>
    </source>
</reference>
<dbReference type="PANTHER" id="PTHR14187:SF5">
    <property type="entry name" value="HEAT SHOCK 70 KDA PROTEIN 12A"/>
    <property type="match status" value="1"/>
</dbReference>
<dbReference type="GO" id="GO:0005524">
    <property type="term" value="F:ATP binding"/>
    <property type="evidence" value="ECO:0007669"/>
    <property type="project" value="UniProtKB-KW"/>
</dbReference>
<dbReference type="CDD" id="cd10229">
    <property type="entry name" value="ASKHA_NBD_HSP70_HSPA12"/>
    <property type="match status" value="1"/>
</dbReference>
<evidence type="ECO:0000313" key="4">
    <source>
        <dbReference type="EMBL" id="KYC38101.1"/>
    </source>
</evidence>
<dbReference type="PANTHER" id="PTHR14187">
    <property type="entry name" value="ALPHA KINASE/ELONGATION FACTOR 2 KINASE"/>
    <property type="match status" value="1"/>
</dbReference>
<dbReference type="RefSeq" id="WP_017749833.1">
    <property type="nucleotide sequence ID" value="NZ_KQ976354.1"/>
</dbReference>